<geneLocation type="plasmid" evidence="2">
    <name>unnamed</name>
</geneLocation>
<evidence type="ECO:0000256" key="1">
    <source>
        <dbReference type="SAM" id="Coils"/>
    </source>
</evidence>
<dbReference type="RefSeq" id="WP_025401137.1">
    <property type="nucleotide sequence ID" value="NZ_CP004300.1"/>
</dbReference>
<dbReference type="EMBL" id="CP004300">
    <property type="protein sequence ID" value="AHH07097.1"/>
    <property type="molecule type" value="Genomic_DNA"/>
</dbReference>
<feature type="coiled-coil region" evidence="1">
    <location>
        <begin position="138"/>
        <end position="231"/>
    </location>
</feature>
<dbReference type="InterPro" id="IPR003459">
    <property type="entry name" value="Borrelia_plasmid_OrfA"/>
</dbReference>
<sequence>MKDMKKATNKHQHKLIVLISTLNYINIKLKKYNQSDILYYFNNNLENNQQKKVTLKTLQSYLYKLEKEFQVTSNYYKHLGENRGTEIHYKLKHHKKVCHYKINKYFKEKKEERFQKRANSYHTKSCNNNGNVEKWESIYNYNNKKNEEEEKKEREQKQLEKYAEKCKFKDDKYLSILNLETTKEIKIKKLIELKKEENKRKKEQNKSRKLVEKQKELEKTLTTKKEDLEKEGYDKKQLEIEMQKAYRKYKDKPHFIIESSKYGDLGQIVKRIKRTVECKKKEKKEDRQQIKDNIFSILLDQLRDKIEVKVLVSVLKNYLNQQNDLKYSKVFNNHYYYELLTIIKEKNYLGVGKYKKIVD</sequence>
<name>W5SJJ7_9SPIR</name>
<keyword evidence="2" id="KW-0614">Plasmid</keyword>
<reference evidence="2" key="1">
    <citation type="submission" date="2013-02" db="EMBL/GenBank/DDBJ databases">
        <title>Comparative genomics of Borrelia species.</title>
        <authorList>
            <person name="Schwan T.G."/>
            <person name="Raffel S.J."/>
            <person name="Porcella S.F."/>
        </authorList>
    </citation>
    <scope>NUCLEOTIDE SEQUENCE</scope>
    <source>
        <strain evidence="2">DOU</strain>
        <plasmid evidence="2">unnamed</plasmid>
    </source>
</reference>
<protein>
    <submittedName>
        <fullName evidence="2">Uncharacterized protein</fullName>
    </submittedName>
</protein>
<keyword evidence="1" id="KW-0175">Coiled coil</keyword>
<gene>
    <name evidence="2" type="ORF">BCD_1031</name>
</gene>
<evidence type="ECO:0000313" key="2">
    <source>
        <dbReference type="EMBL" id="AHH07097.1"/>
    </source>
</evidence>
<proteinExistence type="predicted"/>
<dbReference type="AlphaFoldDB" id="W5SJJ7"/>
<organism evidence="2">
    <name type="scientific">Borrelia crocidurae DOU</name>
    <dbReference type="NCBI Taxonomy" id="1293575"/>
    <lineage>
        <taxon>Bacteria</taxon>
        <taxon>Pseudomonadati</taxon>
        <taxon>Spirochaetota</taxon>
        <taxon>Spirochaetia</taxon>
        <taxon>Spirochaetales</taxon>
        <taxon>Borreliaceae</taxon>
        <taxon>Borrelia</taxon>
    </lineage>
</organism>
<dbReference type="HOGENOM" id="CLU_066594_0_0_12"/>
<accession>W5SJJ7</accession>
<dbReference type="Pfam" id="PF02414">
    <property type="entry name" value="Borrelia_orfA"/>
    <property type="match status" value="1"/>
</dbReference>